<evidence type="ECO:0000256" key="1">
    <source>
        <dbReference type="SAM" id="Phobius"/>
    </source>
</evidence>
<evidence type="ECO:0008006" key="4">
    <source>
        <dbReference type="Google" id="ProtNLM"/>
    </source>
</evidence>
<dbReference type="RefSeq" id="WP_025609533.1">
    <property type="nucleotide sequence ID" value="NZ_CP021235.1"/>
</dbReference>
<feature type="transmembrane region" description="Helical" evidence="1">
    <location>
        <begin position="374"/>
        <end position="393"/>
    </location>
</feature>
<protein>
    <recommendedName>
        <fullName evidence="4">Glycosyltransferase RgtA/B/C/D-like domain-containing protein</fullName>
    </recommendedName>
</protein>
<feature type="transmembrane region" description="Helical" evidence="1">
    <location>
        <begin position="6"/>
        <end position="22"/>
    </location>
</feature>
<reference evidence="3" key="1">
    <citation type="submission" date="2017-05" db="EMBL/GenBank/DDBJ databases">
        <authorList>
            <person name="Ray J."/>
            <person name="Price M."/>
            <person name="Deutschbauer A."/>
        </authorList>
    </citation>
    <scope>NUCLEOTIDE SEQUENCE [LARGE SCALE GENOMIC DNA]</scope>
    <source>
        <strain evidence="3">DSM 19842</strain>
    </source>
</reference>
<feature type="transmembrane region" description="Helical" evidence="1">
    <location>
        <begin position="34"/>
        <end position="55"/>
    </location>
</feature>
<dbReference type="AlphaFoldDB" id="A0A1X9YML3"/>
<feature type="transmembrane region" description="Helical" evidence="1">
    <location>
        <begin position="341"/>
        <end position="362"/>
    </location>
</feature>
<name>A0A1X9YML3_9BACT</name>
<evidence type="ECO:0000313" key="3">
    <source>
        <dbReference type="Proteomes" id="UP000266292"/>
    </source>
</evidence>
<feature type="transmembrane region" description="Helical" evidence="1">
    <location>
        <begin position="160"/>
        <end position="179"/>
    </location>
</feature>
<feature type="transmembrane region" description="Helical" evidence="1">
    <location>
        <begin position="405"/>
        <end position="425"/>
    </location>
</feature>
<keyword evidence="3" id="KW-1185">Reference proteome</keyword>
<gene>
    <name evidence="2" type="ORF">CA264_00915</name>
</gene>
<dbReference type="Proteomes" id="UP000266292">
    <property type="component" value="Chromosome"/>
</dbReference>
<keyword evidence="1" id="KW-1133">Transmembrane helix</keyword>
<organism evidence="2 3">
    <name type="scientific">Pontibacter actiniarum</name>
    <dbReference type="NCBI Taxonomy" id="323450"/>
    <lineage>
        <taxon>Bacteria</taxon>
        <taxon>Pseudomonadati</taxon>
        <taxon>Bacteroidota</taxon>
        <taxon>Cytophagia</taxon>
        <taxon>Cytophagales</taxon>
        <taxon>Hymenobacteraceae</taxon>
        <taxon>Pontibacter</taxon>
    </lineage>
</organism>
<evidence type="ECO:0000313" key="2">
    <source>
        <dbReference type="EMBL" id="ARS34115.1"/>
    </source>
</evidence>
<sequence length="435" mass="49005">MSTLLVYLFNILLLAGFVWWLFRQKWAQALRPYLYPALGVKLLMALGFAALRYSYYQTGDTHVFHNAGLTLLEYARHNPEGYLRLLLFNQFGSEGLENSLPFTEHAYFSNSFFFIKVVSLLNLATGGAYYLNNLYLSLFSFWGSAYLAAKLGEVLPKHRLAAVIAFLFFPSVLFWSSGVMKDPVMYGSMCWLTGAALALAHGQKPGLGQVLLLPLQLYLFIRIKVFYAALLLPLLLAYVLVQRLKAHVHVLRSLKAQLLLLLALAGGAVLLLVLQKETFNPDFILWNIENSYSSLFRRSPDRPHIDLGVLRPTMPSMAANYPEAALSAVYRPFLGESWEPLYVLSSLENLLLLVLSGVALAAVLRRGAGGKVRLLHVIMLVFVLLMAGVTGLSTPNFGTLSRYRIVFLPFLVHLLLQNAYAQRLLQRLRPRRTRF</sequence>
<accession>A0A1X9YML3</accession>
<feature type="transmembrane region" description="Helical" evidence="1">
    <location>
        <begin position="217"/>
        <end position="241"/>
    </location>
</feature>
<proteinExistence type="predicted"/>
<feature type="transmembrane region" description="Helical" evidence="1">
    <location>
        <begin position="253"/>
        <end position="274"/>
    </location>
</feature>
<dbReference type="OrthoDB" id="876946at2"/>
<keyword evidence="1" id="KW-0472">Membrane</keyword>
<dbReference type="KEGG" id="pact:CA264_00915"/>
<dbReference type="EMBL" id="CP021235">
    <property type="protein sequence ID" value="ARS34115.1"/>
    <property type="molecule type" value="Genomic_DNA"/>
</dbReference>
<dbReference type="STRING" id="709015.GCA_000472485_04365"/>
<keyword evidence="1" id="KW-0812">Transmembrane</keyword>